<organism evidence="1 2">
    <name type="scientific">Methanophagales virus PBV082</name>
    <dbReference type="NCBI Taxonomy" id="3071307"/>
    <lineage>
        <taxon>Viruses</taxon>
        <taxon>Viruses incertae sedis</taxon>
        <taxon>Itzamnaviridae</taxon>
        <taxon>Pletoitzamnavirus</taxon>
        <taxon>Pletoitzamnavirus pescaderoense</taxon>
    </lineage>
</organism>
<gene>
    <name evidence="1" type="ORF">EJNHJLOP_00030</name>
</gene>
<keyword evidence="2" id="KW-1185">Reference proteome</keyword>
<reference evidence="1 2" key="1">
    <citation type="submission" date="2022-09" db="EMBL/GenBank/DDBJ databases">
        <title>Evolutionary Diversification of Methanotrophic Ca. Methanophagales (ANME-1) and Their Expansive Virome.</title>
        <authorList>
            <person name="Laso-Perez R."/>
            <person name="Wu F."/>
            <person name="Cremiere A."/>
            <person name="Speth D.R."/>
            <person name="Magyar J.S."/>
            <person name="Krupovic M."/>
            <person name="Orphan V.J."/>
        </authorList>
    </citation>
    <scope>NUCLEOTIDE SEQUENCE [LARGE SCALE GENOMIC DNA]</scope>
    <source>
        <strain evidence="1">PBV082</strain>
    </source>
</reference>
<proteinExistence type="predicted"/>
<dbReference type="Proteomes" id="UP001156272">
    <property type="component" value="Segment"/>
</dbReference>
<evidence type="ECO:0000313" key="1">
    <source>
        <dbReference type="EMBL" id="UYL64919.1"/>
    </source>
</evidence>
<protein>
    <submittedName>
        <fullName evidence="1">Uncharacterized protein</fullName>
    </submittedName>
</protein>
<accession>A0AA46TES8</accession>
<sequence>MRLKKEKREEMKQKIVRFLEGVNGHIASVPAIAKALQISPPAVKSLIRELEMERKVKVKMLGGAYVVQLSREVSDYE</sequence>
<dbReference type="EMBL" id="OP413839">
    <property type="protein sequence ID" value="UYL64919.1"/>
    <property type="molecule type" value="Genomic_DNA"/>
</dbReference>
<name>A0AA46TES8_9VIRU</name>
<evidence type="ECO:0000313" key="2">
    <source>
        <dbReference type="Proteomes" id="UP001156272"/>
    </source>
</evidence>